<dbReference type="GO" id="GO:1990075">
    <property type="term" value="C:periciliary membrane compartment"/>
    <property type="evidence" value="ECO:0007669"/>
    <property type="project" value="TreeGrafter"/>
</dbReference>
<accession>A0A1I7W9I6</accession>
<dbReference type="Proteomes" id="UP000095283">
    <property type="component" value="Unplaced"/>
</dbReference>
<protein>
    <submittedName>
        <fullName evidence="3">TBCC domain-containing protein</fullName>
    </submittedName>
</protein>
<dbReference type="InterPro" id="IPR012945">
    <property type="entry name" value="Tubulin-bd_cofactor_C_dom"/>
</dbReference>
<dbReference type="GO" id="GO:0005096">
    <property type="term" value="F:GTPase activator activity"/>
    <property type="evidence" value="ECO:0007669"/>
    <property type="project" value="InterPro"/>
</dbReference>
<dbReference type="WBParaSite" id="Hba_01322">
    <property type="protein sequence ID" value="Hba_01322"/>
    <property type="gene ID" value="Hba_01322"/>
</dbReference>
<dbReference type="InterPro" id="IPR039093">
    <property type="entry name" value="XRP2"/>
</dbReference>
<dbReference type="GO" id="GO:0005929">
    <property type="term" value="C:cilium"/>
    <property type="evidence" value="ECO:0007669"/>
    <property type="project" value="TreeGrafter"/>
</dbReference>
<evidence type="ECO:0000313" key="3">
    <source>
        <dbReference type="WBParaSite" id="Hba_01322"/>
    </source>
</evidence>
<evidence type="ECO:0000313" key="2">
    <source>
        <dbReference type="Proteomes" id="UP000095283"/>
    </source>
</evidence>
<dbReference type="InterPro" id="IPR016098">
    <property type="entry name" value="CAP/MinC_C"/>
</dbReference>
<evidence type="ECO:0000259" key="1">
    <source>
        <dbReference type="Pfam" id="PF07986"/>
    </source>
</evidence>
<feature type="domain" description="Tubulin binding cofactor C-like" evidence="1">
    <location>
        <begin position="52"/>
        <end position="136"/>
    </location>
</feature>
<proteinExistence type="predicted"/>
<dbReference type="PANTHER" id="PTHR15440">
    <property type="entry name" value="XRP2 PROTEIN"/>
    <property type="match status" value="1"/>
</dbReference>
<dbReference type="Gene3D" id="2.160.20.70">
    <property type="match status" value="1"/>
</dbReference>
<keyword evidence="2" id="KW-1185">Reference proteome</keyword>
<sequence length="169" mass="19336">MNRVVISLLILSSQVYFFGCRFSTSGDNLWLVDKISLLSLGRDIAVTLTIKIIYFWRSRSLIVDCVYHCHSLVFGPIIGTAVVRNTHSTTISIACKQIHIWNCSDLTIFLYSPRIPVIRGSRNIKFGPYNVSYEKAKIGEKDWNKKCLLLGSLLSIINYRRKSYVLNIE</sequence>
<reference evidence="3" key="1">
    <citation type="submission" date="2016-11" db="UniProtKB">
        <authorList>
            <consortium name="WormBaseParasite"/>
        </authorList>
    </citation>
    <scope>IDENTIFICATION</scope>
</reference>
<dbReference type="GO" id="GO:0006892">
    <property type="term" value="P:post-Golgi vesicle-mediated transport"/>
    <property type="evidence" value="ECO:0007669"/>
    <property type="project" value="TreeGrafter"/>
</dbReference>
<organism evidence="2 3">
    <name type="scientific">Heterorhabditis bacteriophora</name>
    <name type="common">Entomopathogenic nematode worm</name>
    <dbReference type="NCBI Taxonomy" id="37862"/>
    <lineage>
        <taxon>Eukaryota</taxon>
        <taxon>Metazoa</taxon>
        <taxon>Ecdysozoa</taxon>
        <taxon>Nematoda</taxon>
        <taxon>Chromadorea</taxon>
        <taxon>Rhabditida</taxon>
        <taxon>Rhabditina</taxon>
        <taxon>Rhabditomorpha</taxon>
        <taxon>Strongyloidea</taxon>
        <taxon>Heterorhabditidae</taxon>
        <taxon>Heterorhabditis</taxon>
    </lineage>
</organism>
<dbReference type="PANTHER" id="PTHR15440:SF0">
    <property type="entry name" value="PROTEIN XRP2"/>
    <property type="match status" value="1"/>
</dbReference>
<name>A0A1I7W9I6_HETBA</name>
<dbReference type="AlphaFoldDB" id="A0A1I7W9I6"/>
<dbReference type="Pfam" id="PF07986">
    <property type="entry name" value="TBCC"/>
    <property type="match status" value="1"/>
</dbReference>